<dbReference type="OrthoDB" id="7016558at2"/>
<comment type="caution">
    <text evidence="2">The sequence shown here is derived from an EMBL/GenBank/DDBJ whole genome shotgun (WGS) entry which is preliminary data.</text>
</comment>
<reference evidence="2 3" key="1">
    <citation type="submission" date="2019-11" db="EMBL/GenBank/DDBJ databases">
        <title>Pseudomonas karstica sp. nov. and Pseudomonas spelaei sp. nov. from karst caves.</title>
        <authorList>
            <person name="Zeman M."/>
        </authorList>
    </citation>
    <scope>NUCLEOTIDE SEQUENCE [LARGE SCALE GENOMIC DNA]</scope>
    <source>
        <strain evidence="2 3">CCM 7893</strain>
    </source>
</reference>
<organism evidence="2 3">
    <name type="scientific">Pseudomonas spelaei</name>
    <dbReference type="NCBI Taxonomy" id="1055469"/>
    <lineage>
        <taxon>Bacteria</taxon>
        <taxon>Pseudomonadati</taxon>
        <taxon>Pseudomonadota</taxon>
        <taxon>Gammaproteobacteria</taxon>
        <taxon>Pseudomonadales</taxon>
        <taxon>Pseudomonadaceae</taxon>
        <taxon>Pseudomonas</taxon>
    </lineage>
</organism>
<evidence type="ECO:0000313" key="3">
    <source>
        <dbReference type="Proteomes" id="UP000438196"/>
    </source>
</evidence>
<sequence>MTNNEKPELTADSATEHSAQSQRPAERMNNGNSIVKLLIDQKGIESREEHAPQDGVTNKNKAPESTLDTHVGHDDTDKGVVRNTAGKVARNTWFIPGLSNMLQGIEKSDGSPGGIMEGAKNGFEKTRRDGLDTALGGGVRGDFASVVKGYAEAVAKSEATPVVVKEVLLKVLEWMSEWWQPSSPEAEKNSNTARSGA</sequence>
<feature type="compositionally biased region" description="Polar residues" evidence="1">
    <location>
        <begin position="12"/>
        <end position="33"/>
    </location>
</feature>
<evidence type="ECO:0000313" key="2">
    <source>
        <dbReference type="EMBL" id="MUF02775.1"/>
    </source>
</evidence>
<feature type="region of interest" description="Disordered" evidence="1">
    <location>
        <begin position="1"/>
        <end position="77"/>
    </location>
</feature>
<keyword evidence="3" id="KW-1185">Reference proteome</keyword>
<dbReference type="RefSeq" id="WP_155581225.1">
    <property type="nucleotide sequence ID" value="NZ_JBHSTH010000004.1"/>
</dbReference>
<dbReference type="AlphaFoldDB" id="A0A6I3VXU5"/>
<proteinExistence type="predicted"/>
<accession>A0A6I3VXU5</accession>
<feature type="compositionally biased region" description="Basic and acidic residues" evidence="1">
    <location>
        <begin position="42"/>
        <end position="52"/>
    </location>
</feature>
<dbReference type="Proteomes" id="UP000438196">
    <property type="component" value="Unassembled WGS sequence"/>
</dbReference>
<dbReference type="EMBL" id="WNNK01000001">
    <property type="protein sequence ID" value="MUF02775.1"/>
    <property type="molecule type" value="Genomic_DNA"/>
</dbReference>
<gene>
    <name evidence="2" type="ORF">GNF76_00420</name>
</gene>
<name>A0A6I3VXU5_9PSED</name>
<evidence type="ECO:0000256" key="1">
    <source>
        <dbReference type="SAM" id="MobiDB-lite"/>
    </source>
</evidence>
<protein>
    <submittedName>
        <fullName evidence="2">Uncharacterized protein</fullName>
    </submittedName>
</protein>